<feature type="region of interest" description="Disordered" evidence="1">
    <location>
        <begin position="1"/>
        <end position="27"/>
    </location>
</feature>
<accession>A0AAE1I4J3</accession>
<keyword evidence="3" id="KW-1185">Reference proteome</keyword>
<dbReference type="AlphaFoldDB" id="A0AAE1I4J3"/>
<organism evidence="2 3">
    <name type="scientific">Frankliniella fusca</name>
    <dbReference type="NCBI Taxonomy" id="407009"/>
    <lineage>
        <taxon>Eukaryota</taxon>
        <taxon>Metazoa</taxon>
        <taxon>Ecdysozoa</taxon>
        <taxon>Arthropoda</taxon>
        <taxon>Hexapoda</taxon>
        <taxon>Insecta</taxon>
        <taxon>Pterygota</taxon>
        <taxon>Neoptera</taxon>
        <taxon>Paraneoptera</taxon>
        <taxon>Thysanoptera</taxon>
        <taxon>Terebrantia</taxon>
        <taxon>Thripoidea</taxon>
        <taxon>Thripidae</taxon>
        <taxon>Frankliniella</taxon>
    </lineage>
</organism>
<sequence length="300" mass="31627">MTTCGPLDPGRGGGDQDDQDDQDGLEQQLQRHGPIITSFWSWLLGARGHGGGCLRGKRALVSGSGGGLGRELSLQLVRQSCRVICIDQDAAKVQETLGLASSLEADGVPEGSQGSQGSTGGARLARGYACDWRNPGEALGLSRAVTTTEGGVDLIFVVPENNNNNESAVDGAGKVIGNEFWPLLGFLPGMLARARGHVVHILDEQIAHKTGASDDMAEWNHATLSNVLPQTEPGGLVAGLVADAWLESLREVGADVRYTKVHLHADQARHHPCRAEDAARAIVSAVRRGSADLHLAYPVC</sequence>
<evidence type="ECO:0000313" key="2">
    <source>
        <dbReference type="EMBL" id="KAK3932878.1"/>
    </source>
</evidence>
<feature type="compositionally biased region" description="Acidic residues" evidence="1">
    <location>
        <begin position="15"/>
        <end position="24"/>
    </location>
</feature>
<proteinExistence type="predicted"/>
<dbReference type="EMBL" id="JAHWGI010001440">
    <property type="protein sequence ID" value="KAK3932878.1"/>
    <property type="molecule type" value="Genomic_DNA"/>
</dbReference>
<reference evidence="2" key="2">
    <citation type="journal article" date="2023" name="BMC Genomics">
        <title>Pest status, molecular evolution, and epigenetic factors derived from the genome assembly of Frankliniella fusca, a thysanopteran phytovirus vector.</title>
        <authorList>
            <person name="Catto M.A."/>
            <person name="Labadie P.E."/>
            <person name="Jacobson A.L."/>
            <person name="Kennedy G.G."/>
            <person name="Srinivasan R."/>
            <person name="Hunt B.G."/>
        </authorList>
    </citation>
    <scope>NUCLEOTIDE SEQUENCE</scope>
    <source>
        <strain evidence="2">PL_HMW_Pooled</strain>
    </source>
</reference>
<gene>
    <name evidence="2" type="ORF">KUF71_014855</name>
</gene>
<dbReference type="InterPro" id="IPR036291">
    <property type="entry name" value="NAD(P)-bd_dom_sf"/>
</dbReference>
<dbReference type="SUPFAM" id="SSF51735">
    <property type="entry name" value="NAD(P)-binding Rossmann-fold domains"/>
    <property type="match status" value="1"/>
</dbReference>
<name>A0AAE1I4J3_9NEOP</name>
<evidence type="ECO:0000313" key="3">
    <source>
        <dbReference type="Proteomes" id="UP001219518"/>
    </source>
</evidence>
<protein>
    <submittedName>
        <fullName evidence="2">Retinol dehydrogenase 10-B</fullName>
    </submittedName>
</protein>
<comment type="caution">
    <text evidence="2">The sequence shown here is derived from an EMBL/GenBank/DDBJ whole genome shotgun (WGS) entry which is preliminary data.</text>
</comment>
<dbReference type="Gene3D" id="3.40.50.720">
    <property type="entry name" value="NAD(P)-binding Rossmann-like Domain"/>
    <property type="match status" value="1"/>
</dbReference>
<evidence type="ECO:0000256" key="1">
    <source>
        <dbReference type="SAM" id="MobiDB-lite"/>
    </source>
</evidence>
<reference evidence="2" key="1">
    <citation type="submission" date="2021-07" db="EMBL/GenBank/DDBJ databases">
        <authorList>
            <person name="Catto M.A."/>
            <person name="Jacobson A."/>
            <person name="Kennedy G."/>
            <person name="Labadie P."/>
            <person name="Hunt B.G."/>
            <person name="Srinivasan R."/>
        </authorList>
    </citation>
    <scope>NUCLEOTIDE SEQUENCE</scope>
    <source>
        <strain evidence="2">PL_HMW_Pooled</strain>
        <tissue evidence="2">Head</tissue>
    </source>
</reference>
<dbReference type="Proteomes" id="UP001219518">
    <property type="component" value="Unassembled WGS sequence"/>
</dbReference>